<dbReference type="EMBL" id="JACJFM010000020">
    <property type="protein sequence ID" value="MBB1487864.1"/>
    <property type="molecule type" value="Genomic_DNA"/>
</dbReference>
<evidence type="ECO:0000259" key="15">
    <source>
        <dbReference type="PROSITE" id="PS50112"/>
    </source>
</evidence>
<evidence type="ECO:0000256" key="12">
    <source>
        <dbReference type="ARBA" id="ARBA00023012"/>
    </source>
</evidence>
<feature type="transmembrane region" description="Helical" evidence="13">
    <location>
        <begin position="12"/>
        <end position="31"/>
    </location>
</feature>
<dbReference type="InterPro" id="IPR035965">
    <property type="entry name" value="PAS-like_dom_sf"/>
</dbReference>
<evidence type="ECO:0000256" key="4">
    <source>
        <dbReference type="ARBA" id="ARBA00022475"/>
    </source>
</evidence>
<feature type="domain" description="Histidine kinase" evidence="14">
    <location>
        <begin position="527"/>
        <end position="764"/>
    </location>
</feature>
<dbReference type="GO" id="GO:0000155">
    <property type="term" value="F:phosphorelay sensor kinase activity"/>
    <property type="evidence" value="ECO:0007669"/>
    <property type="project" value="InterPro"/>
</dbReference>
<dbReference type="Gene3D" id="3.30.565.10">
    <property type="entry name" value="Histidine kinase-like ATPase, C-terminal domain"/>
    <property type="match status" value="1"/>
</dbReference>
<evidence type="ECO:0000256" key="13">
    <source>
        <dbReference type="SAM" id="Phobius"/>
    </source>
</evidence>
<dbReference type="InterPro" id="IPR003594">
    <property type="entry name" value="HATPase_dom"/>
</dbReference>
<dbReference type="PROSITE" id="PS50109">
    <property type="entry name" value="HIS_KIN"/>
    <property type="match status" value="1"/>
</dbReference>
<evidence type="ECO:0000256" key="9">
    <source>
        <dbReference type="ARBA" id="ARBA00022777"/>
    </source>
</evidence>
<dbReference type="PRINTS" id="PR00344">
    <property type="entry name" value="BCTRLSENSOR"/>
</dbReference>
<dbReference type="SUPFAM" id="SSF103190">
    <property type="entry name" value="Sensory domain-like"/>
    <property type="match status" value="2"/>
</dbReference>
<dbReference type="CDD" id="cd00130">
    <property type="entry name" value="PAS"/>
    <property type="match status" value="1"/>
</dbReference>
<evidence type="ECO:0000256" key="3">
    <source>
        <dbReference type="ARBA" id="ARBA00012438"/>
    </source>
</evidence>
<feature type="transmembrane region" description="Helical" evidence="13">
    <location>
        <begin position="330"/>
        <end position="353"/>
    </location>
</feature>
<feature type="domain" description="PAS" evidence="15">
    <location>
        <begin position="382"/>
        <end position="452"/>
    </location>
</feature>
<dbReference type="SMART" id="SM00091">
    <property type="entry name" value="PAS"/>
    <property type="match status" value="1"/>
</dbReference>
<evidence type="ECO:0000313" key="16">
    <source>
        <dbReference type="EMBL" id="MBB1487864.1"/>
    </source>
</evidence>
<evidence type="ECO:0000256" key="7">
    <source>
        <dbReference type="ARBA" id="ARBA00022692"/>
    </source>
</evidence>
<dbReference type="InterPro" id="IPR048760">
    <property type="entry name" value="VP0354-like_sensor_dom"/>
</dbReference>
<comment type="subcellular location">
    <subcellularLocation>
        <location evidence="2">Cell membrane</location>
        <topology evidence="2">Multi-pass membrane protein</topology>
    </subcellularLocation>
</comment>
<dbReference type="Pfam" id="PF02518">
    <property type="entry name" value="HATPase_c"/>
    <property type="match status" value="1"/>
</dbReference>
<gene>
    <name evidence="16" type="ORF">H4O21_14760</name>
</gene>
<dbReference type="Pfam" id="PF13426">
    <property type="entry name" value="PAS_9"/>
    <property type="match status" value="1"/>
</dbReference>
<dbReference type="AlphaFoldDB" id="A0A839IT81"/>
<dbReference type="NCBIfam" id="TIGR00229">
    <property type="entry name" value="sensory_box"/>
    <property type="match status" value="1"/>
</dbReference>
<dbReference type="InterPro" id="IPR004358">
    <property type="entry name" value="Sig_transdc_His_kin-like_C"/>
</dbReference>
<keyword evidence="5" id="KW-0597">Phosphoprotein</keyword>
<keyword evidence="11 13" id="KW-1133">Transmembrane helix</keyword>
<evidence type="ECO:0000259" key="14">
    <source>
        <dbReference type="PROSITE" id="PS50109"/>
    </source>
</evidence>
<dbReference type="InterPro" id="IPR000014">
    <property type="entry name" value="PAS"/>
</dbReference>
<keyword evidence="7 13" id="KW-0812">Transmembrane</keyword>
<evidence type="ECO:0000256" key="8">
    <source>
        <dbReference type="ARBA" id="ARBA00022741"/>
    </source>
</evidence>
<dbReference type="InterPro" id="IPR003661">
    <property type="entry name" value="HisK_dim/P_dom"/>
</dbReference>
<dbReference type="Proteomes" id="UP000565262">
    <property type="component" value="Unassembled WGS sequence"/>
</dbReference>
<dbReference type="Pfam" id="PF21623">
    <property type="entry name" value="HK_sensor_dom_bact"/>
    <property type="match status" value="1"/>
</dbReference>
<keyword evidence="4" id="KW-1003">Cell membrane</keyword>
<evidence type="ECO:0000256" key="10">
    <source>
        <dbReference type="ARBA" id="ARBA00022840"/>
    </source>
</evidence>
<dbReference type="PANTHER" id="PTHR43065:SF10">
    <property type="entry name" value="PEROXIDE STRESS-ACTIVATED HISTIDINE KINASE MAK3"/>
    <property type="match status" value="1"/>
</dbReference>
<name>A0A839IT81_9GAMM</name>
<organism evidence="16 17">
    <name type="scientific">Oceanospirillum sediminis</name>
    <dbReference type="NCBI Taxonomy" id="2760088"/>
    <lineage>
        <taxon>Bacteria</taxon>
        <taxon>Pseudomonadati</taxon>
        <taxon>Pseudomonadota</taxon>
        <taxon>Gammaproteobacteria</taxon>
        <taxon>Oceanospirillales</taxon>
        <taxon>Oceanospirillaceae</taxon>
        <taxon>Oceanospirillum</taxon>
    </lineage>
</organism>
<dbReference type="InterPro" id="IPR005467">
    <property type="entry name" value="His_kinase_dom"/>
</dbReference>
<keyword evidence="6" id="KW-0808">Transferase</keyword>
<dbReference type="InterPro" id="IPR036890">
    <property type="entry name" value="HATPase_C_sf"/>
</dbReference>
<dbReference type="SMART" id="SM00387">
    <property type="entry name" value="HATPase_c"/>
    <property type="match status" value="1"/>
</dbReference>
<evidence type="ECO:0000256" key="2">
    <source>
        <dbReference type="ARBA" id="ARBA00004651"/>
    </source>
</evidence>
<comment type="caution">
    <text evidence="16">The sequence shown here is derived from an EMBL/GenBank/DDBJ whole genome shotgun (WGS) entry which is preliminary data.</text>
</comment>
<keyword evidence="9" id="KW-0418">Kinase</keyword>
<dbReference type="InterPro" id="IPR029151">
    <property type="entry name" value="Sensor-like_sf"/>
</dbReference>
<comment type="catalytic activity">
    <reaction evidence="1">
        <text>ATP + protein L-histidine = ADP + protein N-phospho-L-histidine.</text>
        <dbReference type="EC" id="2.7.13.3"/>
    </reaction>
</comment>
<dbReference type="RefSeq" id="WP_182809642.1">
    <property type="nucleotide sequence ID" value="NZ_JACJFM010000020.1"/>
</dbReference>
<keyword evidence="8" id="KW-0547">Nucleotide-binding</keyword>
<dbReference type="InterPro" id="IPR036097">
    <property type="entry name" value="HisK_dim/P_sf"/>
</dbReference>
<protein>
    <recommendedName>
        <fullName evidence="3">histidine kinase</fullName>
        <ecNumber evidence="3">2.7.13.3</ecNumber>
    </recommendedName>
</protein>
<sequence>MKKGKLSSASLILTLYFPIFILIFGGGYYTYRGEYERETSRLKHQAETQVALVSAAISGTLQGIGKDLITLSQLTSLKQALDNDSPDAISRLTTDFSSFAHTHKVYGQIRWLSNSGTEKVRVNYRGSQLEVISAEELQNKAHRYYFRNTIDLPAGAIYVSPMDLNIEEGRIERPIHPEMRFATRLFNSQGESKGILIINYSADFLLQAFTQAAGDWQGELMLLNQEGYWLYNQEPGKSWGFLLEHQHRFSDQFPLLWSQMLHLQQDAIEENGNFWYFQTVIPEQEGLHAAIALQGDSGRFHYDDKDFWKVVALVDKTTLSASGEHARNKIGGVSLLLLLIALISVVLYQRLLLKAQEREWLRKTVRQRTQELEEQEYAQHLTLSRLRAIYQNSGLAILFTKLDGSVVEYNEQFPQMLGYDAESFNCQHINDFSSDTDVQTQTEYLRQIAEREITHFSIRKKLCRQDQSDIHVLFYFSVMMTDNDEPLAIGILQDISREVTLEENAQEKEQLLIQQSKMAAMGEMLGAIAHQWRQPLTAIGVLLLNLKDTYQHHQLTPEYMDKQVRQAYSHLNFLSETIDDFRNFFAPAKTPAPFCIIRATLSAIKMTQVQLNNCGIDLAIRLVDHEDIVLLEAPELLAPERQLQVMGFKNEFIQVVINLINNAKDAVVERQDTEAHQGRISISIIRDKNHQKALVIVEDNGSGISEQIIDRIFEPYFTTKPEGKGTGIGLYMSKIIIEKNMTGKLEAHGFPNGTALTISLPLPS</sequence>
<dbReference type="SUPFAM" id="SSF55874">
    <property type="entry name" value="ATPase domain of HSP90 chaperone/DNA topoisomerase II/histidine kinase"/>
    <property type="match status" value="1"/>
</dbReference>
<keyword evidence="12" id="KW-0902">Two-component regulatory system</keyword>
<keyword evidence="13" id="KW-0472">Membrane</keyword>
<dbReference type="GO" id="GO:0005524">
    <property type="term" value="F:ATP binding"/>
    <property type="evidence" value="ECO:0007669"/>
    <property type="project" value="UniProtKB-KW"/>
</dbReference>
<dbReference type="CDD" id="cd00082">
    <property type="entry name" value="HisKA"/>
    <property type="match status" value="1"/>
</dbReference>
<dbReference type="SUPFAM" id="SSF55785">
    <property type="entry name" value="PYP-like sensor domain (PAS domain)"/>
    <property type="match status" value="1"/>
</dbReference>
<keyword evidence="17" id="KW-1185">Reference proteome</keyword>
<dbReference type="EC" id="2.7.13.3" evidence="3"/>
<evidence type="ECO:0000256" key="11">
    <source>
        <dbReference type="ARBA" id="ARBA00022989"/>
    </source>
</evidence>
<dbReference type="PANTHER" id="PTHR43065">
    <property type="entry name" value="SENSOR HISTIDINE KINASE"/>
    <property type="match status" value="1"/>
</dbReference>
<dbReference type="Gene3D" id="3.30.450.20">
    <property type="entry name" value="PAS domain"/>
    <property type="match status" value="3"/>
</dbReference>
<evidence type="ECO:0000313" key="17">
    <source>
        <dbReference type="Proteomes" id="UP000565262"/>
    </source>
</evidence>
<dbReference type="GO" id="GO:0005886">
    <property type="term" value="C:plasma membrane"/>
    <property type="evidence" value="ECO:0007669"/>
    <property type="project" value="UniProtKB-SubCell"/>
</dbReference>
<dbReference type="Gene3D" id="1.10.287.130">
    <property type="match status" value="1"/>
</dbReference>
<accession>A0A839IT81</accession>
<evidence type="ECO:0000256" key="5">
    <source>
        <dbReference type="ARBA" id="ARBA00022553"/>
    </source>
</evidence>
<keyword evidence="10" id="KW-0067">ATP-binding</keyword>
<dbReference type="SUPFAM" id="SSF47384">
    <property type="entry name" value="Homodimeric domain of signal transducing histidine kinase"/>
    <property type="match status" value="1"/>
</dbReference>
<dbReference type="PROSITE" id="PS50112">
    <property type="entry name" value="PAS"/>
    <property type="match status" value="1"/>
</dbReference>
<proteinExistence type="predicted"/>
<evidence type="ECO:0000256" key="1">
    <source>
        <dbReference type="ARBA" id="ARBA00000085"/>
    </source>
</evidence>
<reference evidence="16 17" key="1">
    <citation type="submission" date="2020-08" db="EMBL/GenBank/DDBJ databases">
        <title>Oceanospirillum sp. nov. isolated from marine sediment.</title>
        <authorList>
            <person name="Ji X."/>
        </authorList>
    </citation>
    <scope>NUCLEOTIDE SEQUENCE [LARGE SCALE GENOMIC DNA]</scope>
    <source>
        <strain evidence="16 17">D5</strain>
    </source>
</reference>
<evidence type="ECO:0000256" key="6">
    <source>
        <dbReference type="ARBA" id="ARBA00022679"/>
    </source>
</evidence>